<evidence type="ECO:0000256" key="7">
    <source>
        <dbReference type="ARBA" id="ARBA00023136"/>
    </source>
</evidence>
<reference evidence="9 10" key="1">
    <citation type="submission" date="2019-08" db="EMBL/GenBank/DDBJ databases">
        <title>Draft genome sequence of Lysobacter sp. UKS-15.</title>
        <authorList>
            <person name="Im W.-T."/>
        </authorList>
    </citation>
    <scope>NUCLEOTIDE SEQUENCE [LARGE SCALE GENOMIC DNA]</scope>
    <source>
        <strain evidence="9 10">UKS-15</strain>
    </source>
</reference>
<feature type="transmembrane region" description="Helical" evidence="8">
    <location>
        <begin position="56"/>
        <end position="80"/>
    </location>
</feature>
<evidence type="ECO:0000256" key="4">
    <source>
        <dbReference type="ARBA" id="ARBA00022475"/>
    </source>
</evidence>
<evidence type="ECO:0000313" key="10">
    <source>
        <dbReference type="Proteomes" id="UP000323164"/>
    </source>
</evidence>
<comment type="subcellular location">
    <subcellularLocation>
        <location evidence="1">Cell membrane</location>
        <topology evidence="1">Multi-pass membrane protein</topology>
    </subcellularLocation>
</comment>
<feature type="transmembrane region" description="Helical" evidence="8">
    <location>
        <begin position="228"/>
        <end position="256"/>
    </location>
</feature>
<keyword evidence="7 8" id="KW-0472">Membrane</keyword>
<feature type="transmembrane region" description="Helical" evidence="8">
    <location>
        <begin position="165"/>
        <end position="188"/>
    </location>
</feature>
<dbReference type="Pfam" id="PF01594">
    <property type="entry name" value="AI-2E_transport"/>
    <property type="match status" value="1"/>
</dbReference>
<dbReference type="RefSeq" id="WP_149352016.1">
    <property type="nucleotide sequence ID" value="NZ_VTRV01000024.1"/>
</dbReference>
<keyword evidence="10" id="KW-1185">Reference proteome</keyword>
<keyword evidence="3" id="KW-0813">Transport</keyword>
<dbReference type="OrthoDB" id="9799225at2"/>
<keyword evidence="5 8" id="KW-0812">Transmembrane</keyword>
<dbReference type="PANTHER" id="PTHR21716:SF53">
    <property type="entry name" value="PERMEASE PERM-RELATED"/>
    <property type="match status" value="1"/>
</dbReference>
<accession>A0A5D8Z7T2</accession>
<dbReference type="GO" id="GO:0055085">
    <property type="term" value="P:transmembrane transport"/>
    <property type="evidence" value="ECO:0007669"/>
    <property type="project" value="TreeGrafter"/>
</dbReference>
<organism evidence="9 10">
    <name type="scientific">Cognatilysobacter lacus</name>
    <dbReference type="NCBI Taxonomy" id="1643323"/>
    <lineage>
        <taxon>Bacteria</taxon>
        <taxon>Pseudomonadati</taxon>
        <taxon>Pseudomonadota</taxon>
        <taxon>Gammaproteobacteria</taxon>
        <taxon>Lysobacterales</taxon>
        <taxon>Lysobacteraceae</taxon>
        <taxon>Cognatilysobacter</taxon>
    </lineage>
</organism>
<dbReference type="InterPro" id="IPR002549">
    <property type="entry name" value="AI-2E-like"/>
</dbReference>
<protein>
    <submittedName>
        <fullName evidence="9">AI-2E family transporter</fullName>
    </submittedName>
</protein>
<feature type="transmembrane region" description="Helical" evidence="8">
    <location>
        <begin position="289"/>
        <end position="307"/>
    </location>
</feature>
<evidence type="ECO:0000313" key="9">
    <source>
        <dbReference type="EMBL" id="TZF90869.1"/>
    </source>
</evidence>
<evidence type="ECO:0000256" key="3">
    <source>
        <dbReference type="ARBA" id="ARBA00022448"/>
    </source>
</evidence>
<dbReference type="PANTHER" id="PTHR21716">
    <property type="entry name" value="TRANSMEMBRANE PROTEIN"/>
    <property type="match status" value="1"/>
</dbReference>
<gene>
    <name evidence="9" type="ORF">FW784_03700</name>
</gene>
<evidence type="ECO:0000256" key="1">
    <source>
        <dbReference type="ARBA" id="ARBA00004651"/>
    </source>
</evidence>
<name>A0A5D8Z7T2_9GAMM</name>
<proteinExistence type="inferred from homology"/>
<feature type="transmembrane region" description="Helical" evidence="8">
    <location>
        <begin position="23"/>
        <end position="44"/>
    </location>
</feature>
<dbReference type="EMBL" id="VTRV01000024">
    <property type="protein sequence ID" value="TZF90869.1"/>
    <property type="molecule type" value="Genomic_DNA"/>
</dbReference>
<keyword evidence="4" id="KW-1003">Cell membrane</keyword>
<feature type="transmembrane region" description="Helical" evidence="8">
    <location>
        <begin position="262"/>
        <end position="282"/>
    </location>
</feature>
<feature type="transmembrane region" description="Helical" evidence="8">
    <location>
        <begin position="327"/>
        <end position="352"/>
    </location>
</feature>
<keyword evidence="6 8" id="KW-1133">Transmembrane helix</keyword>
<comment type="similarity">
    <text evidence="2">Belongs to the autoinducer-2 exporter (AI-2E) (TC 2.A.86) family.</text>
</comment>
<evidence type="ECO:0000256" key="8">
    <source>
        <dbReference type="SAM" id="Phobius"/>
    </source>
</evidence>
<comment type="caution">
    <text evidence="9">The sequence shown here is derived from an EMBL/GenBank/DDBJ whole genome shotgun (WGS) entry which is preliminary data.</text>
</comment>
<dbReference type="GO" id="GO:0005886">
    <property type="term" value="C:plasma membrane"/>
    <property type="evidence" value="ECO:0007669"/>
    <property type="project" value="UniProtKB-SubCell"/>
</dbReference>
<evidence type="ECO:0000256" key="5">
    <source>
        <dbReference type="ARBA" id="ARBA00022692"/>
    </source>
</evidence>
<evidence type="ECO:0000256" key="2">
    <source>
        <dbReference type="ARBA" id="ARBA00009773"/>
    </source>
</evidence>
<dbReference type="Proteomes" id="UP000323164">
    <property type="component" value="Unassembled WGS sequence"/>
</dbReference>
<sequence>MAEQSNINRALPVLVGGALVLGFLYWAKVIVIPVALAILFTFLLTPPSQYIERRGVSRAISSVLMTLLALALAIGAGVAVTRQVSSLLDAYPRYEPNVTAKIEQLRSRGRTGLLDKLQSVTQRISTQLDRHSAAPVTQAEREAARAQPVRIVEQGPMRMSQLWSIVAPLLEPLAGLGLVLVLVIFMLIHREDLRDRLISLIGVDQLADTTRALEDAGERVSRYLLMQLAVNSGFGLCIAIGLWVIGVPYALLWGFFAAVLRYIPYLGSSLSAFLPVALSLLISREWTTALLVVALFGGLELVTNMLVEPMVYGRGMGVSQAALLIAVAFWTWLWGPVGLVLASPLTVCLVVLGRYVPFLKFLDTLLGDTPPLAPAHRFYQRLLAQDDTEAADLLDDYAALDGLERAYDEIVVPTLAHAREDLRQGRLDAADHERIVDEAHALVDAHRRLIRPDALVGADLTRVLAIPVRDAVDEVAVSMLGKLVDMGRIEWTAHTSAVLASDVIELVRAARVDALVLVSVPPGGLANVRYLAKKLGAEFEGLPILVVRPGLLAGAQVRQRRELAELGVSRLAPTLTTAAAELRGLASLR</sequence>
<dbReference type="AlphaFoldDB" id="A0A5D8Z7T2"/>
<evidence type="ECO:0000256" key="6">
    <source>
        <dbReference type="ARBA" id="ARBA00022989"/>
    </source>
</evidence>